<dbReference type="PROSITE" id="PS50089">
    <property type="entry name" value="ZF_RING_2"/>
    <property type="match status" value="1"/>
</dbReference>
<dbReference type="OrthoDB" id="8062037at2759"/>
<evidence type="ECO:0000256" key="5">
    <source>
        <dbReference type="SAM" id="MobiDB-lite"/>
    </source>
</evidence>
<evidence type="ECO:0000259" key="7">
    <source>
        <dbReference type="PROSITE" id="PS50089"/>
    </source>
</evidence>
<dbReference type="SUPFAM" id="SSF57850">
    <property type="entry name" value="RING/U-box"/>
    <property type="match status" value="1"/>
</dbReference>
<feature type="region of interest" description="Disordered" evidence="5">
    <location>
        <begin position="128"/>
        <end position="157"/>
    </location>
</feature>
<keyword evidence="9" id="KW-1185">Reference proteome</keyword>
<feature type="compositionally biased region" description="Acidic residues" evidence="5">
    <location>
        <begin position="128"/>
        <end position="145"/>
    </location>
</feature>
<feature type="signal peptide" evidence="6">
    <location>
        <begin position="1"/>
        <end position="31"/>
    </location>
</feature>
<keyword evidence="6" id="KW-0732">Signal</keyword>
<reference evidence="8 9" key="1">
    <citation type="submission" date="2019-02" db="EMBL/GenBank/DDBJ databases">
        <title>Genome sequencing of the rare red list fungi Phellinidium pouzarii.</title>
        <authorList>
            <person name="Buettner E."/>
            <person name="Kellner H."/>
        </authorList>
    </citation>
    <scope>NUCLEOTIDE SEQUENCE [LARGE SCALE GENOMIC DNA]</scope>
    <source>
        <strain evidence="8 9">DSM 108285</strain>
    </source>
</reference>
<dbReference type="Gene3D" id="3.30.40.10">
    <property type="entry name" value="Zinc/RING finger domain, C3HC4 (zinc finger)"/>
    <property type="match status" value="1"/>
</dbReference>
<feature type="domain" description="RING-type" evidence="7">
    <location>
        <begin position="39"/>
        <end position="111"/>
    </location>
</feature>
<feature type="chain" id="PRO_5020532919" description="RING-type domain-containing protein" evidence="6">
    <location>
        <begin position="32"/>
        <end position="394"/>
    </location>
</feature>
<evidence type="ECO:0000256" key="4">
    <source>
        <dbReference type="PROSITE-ProRule" id="PRU00175"/>
    </source>
</evidence>
<dbReference type="GO" id="GO:0008270">
    <property type="term" value="F:zinc ion binding"/>
    <property type="evidence" value="ECO:0007669"/>
    <property type="project" value="UniProtKB-KW"/>
</dbReference>
<protein>
    <recommendedName>
        <fullName evidence="7">RING-type domain-containing protein</fullName>
    </recommendedName>
</protein>
<feature type="compositionally biased region" description="Acidic residues" evidence="5">
    <location>
        <begin position="189"/>
        <end position="207"/>
    </location>
</feature>
<keyword evidence="1" id="KW-0479">Metal-binding</keyword>
<evidence type="ECO:0000256" key="6">
    <source>
        <dbReference type="SAM" id="SignalP"/>
    </source>
</evidence>
<feature type="region of interest" description="Disordered" evidence="5">
    <location>
        <begin position="186"/>
        <end position="207"/>
    </location>
</feature>
<evidence type="ECO:0000313" key="8">
    <source>
        <dbReference type="EMBL" id="THH10218.1"/>
    </source>
</evidence>
<dbReference type="EMBL" id="SGPK01000041">
    <property type="protein sequence ID" value="THH10218.1"/>
    <property type="molecule type" value="Genomic_DNA"/>
</dbReference>
<dbReference type="InterPro" id="IPR001841">
    <property type="entry name" value="Znf_RING"/>
</dbReference>
<evidence type="ECO:0000256" key="1">
    <source>
        <dbReference type="ARBA" id="ARBA00022723"/>
    </source>
</evidence>
<dbReference type="InterPro" id="IPR013083">
    <property type="entry name" value="Znf_RING/FYVE/PHD"/>
</dbReference>
<organism evidence="8 9">
    <name type="scientific">Phellinidium pouzarii</name>
    <dbReference type="NCBI Taxonomy" id="167371"/>
    <lineage>
        <taxon>Eukaryota</taxon>
        <taxon>Fungi</taxon>
        <taxon>Dikarya</taxon>
        <taxon>Basidiomycota</taxon>
        <taxon>Agaricomycotina</taxon>
        <taxon>Agaricomycetes</taxon>
        <taxon>Hymenochaetales</taxon>
        <taxon>Hymenochaetaceae</taxon>
        <taxon>Phellinidium</taxon>
    </lineage>
</organism>
<gene>
    <name evidence="8" type="ORF">EW145_g1450</name>
</gene>
<evidence type="ECO:0000256" key="3">
    <source>
        <dbReference type="ARBA" id="ARBA00022833"/>
    </source>
</evidence>
<comment type="caution">
    <text evidence="8">The sequence shown here is derived from an EMBL/GenBank/DDBJ whole genome shotgun (WGS) entry which is preliminary data.</text>
</comment>
<dbReference type="Pfam" id="PF00097">
    <property type="entry name" value="zf-C3HC4"/>
    <property type="match status" value="1"/>
</dbReference>
<keyword evidence="2 4" id="KW-0863">Zinc-finger</keyword>
<name>A0A4S4LG83_9AGAM</name>
<dbReference type="Proteomes" id="UP000308199">
    <property type="component" value="Unassembled WGS sequence"/>
</dbReference>
<keyword evidence="3" id="KW-0862">Zinc</keyword>
<evidence type="ECO:0000313" key="9">
    <source>
        <dbReference type="Proteomes" id="UP000308199"/>
    </source>
</evidence>
<accession>A0A4S4LG83</accession>
<evidence type="ECO:0000256" key="2">
    <source>
        <dbReference type="ARBA" id="ARBA00022771"/>
    </source>
</evidence>
<dbReference type="InterPro" id="IPR018957">
    <property type="entry name" value="Znf_C3HC4_RING-type"/>
</dbReference>
<sequence>MSLPTYITEHWKREVEQALLLLCALPLLAHADVLSDDACPICLVSFNTILDEHVAAEGAKPECASVQPVSSTSSEGELTGLVKLVGCGHIFCRRDVAEWIESQHGSCPTCRRTFFRFTPIEEIEYDLSDGGEYVPGEDDDDDDAFTDNSDFPSSDIDSDVEADFIAHTSQTNRIFASEYASSDFQVYTDDGDNEMGEDDRDTDHMDEDMQSDGTYFNSSDSLMSEGVSTEVSEGHTTDVDIAPDECDASENEIEHSSEPDYSEVKSSGPSAADQHTHITQLAIISMTAAPSLFSFHTPVHFPLQRTPRPPTLHAEPSFQVLVLVCDVGDELKTRAYGREAAIVEVDSALMKAEATVWRKESALAGSAAIPFHLGQQTSRDSICKLRGELLGALV</sequence>
<feature type="non-terminal residue" evidence="8">
    <location>
        <position position="394"/>
    </location>
</feature>
<dbReference type="AlphaFoldDB" id="A0A4S4LG83"/>
<proteinExistence type="predicted"/>
<feature type="region of interest" description="Disordered" evidence="5">
    <location>
        <begin position="249"/>
        <end position="273"/>
    </location>
</feature>